<dbReference type="Pfam" id="PF00440">
    <property type="entry name" value="TetR_N"/>
    <property type="match status" value="1"/>
</dbReference>
<proteinExistence type="predicted"/>
<keyword evidence="1 2" id="KW-0238">DNA-binding</keyword>
<dbReference type="Gene3D" id="1.10.357.10">
    <property type="entry name" value="Tetracycline Repressor, domain 2"/>
    <property type="match status" value="1"/>
</dbReference>
<evidence type="ECO:0000313" key="4">
    <source>
        <dbReference type="EMBL" id="WSB73183.1"/>
    </source>
</evidence>
<evidence type="ECO:0000259" key="3">
    <source>
        <dbReference type="PROSITE" id="PS50977"/>
    </source>
</evidence>
<protein>
    <submittedName>
        <fullName evidence="4">TetR/AcrR family transcriptional regulator</fullName>
    </submittedName>
</protein>
<name>A0ABZ1FRT7_9ACTN</name>
<dbReference type="PROSITE" id="PS50977">
    <property type="entry name" value="HTH_TETR_2"/>
    <property type="match status" value="1"/>
</dbReference>
<dbReference type="GeneID" id="97318793"/>
<feature type="domain" description="HTH tetR-type" evidence="3">
    <location>
        <begin position="5"/>
        <end position="65"/>
    </location>
</feature>
<accession>A0ABZ1FRT7</accession>
<dbReference type="InterPro" id="IPR001647">
    <property type="entry name" value="HTH_TetR"/>
</dbReference>
<feature type="DNA-binding region" description="H-T-H motif" evidence="2">
    <location>
        <begin position="28"/>
        <end position="47"/>
    </location>
</feature>
<evidence type="ECO:0000313" key="5">
    <source>
        <dbReference type="Proteomes" id="UP001344251"/>
    </source>
</evidence>
<dbReference type="RefSeq" id="WP_326622769.1">
    <property type="nucleotide sequence ID" value="NZ_CP109106.1"/>
</dbReference>
<gene>
    <name evidence="4" type="ORF">OG863_37380</name>
</gene>
<reference evidence="4 5" key="1">
    <citation type="submission" date="2022-10" db="EMBL/GenBank/DDBJ databases">
        <title>The complete genomes of actinobacterial strains from the NBC collection.</title>
        <authorList>
            <person name="Joergensen T.S."/>
            <person name="Alvarez Arevalo M."/>
            <person name="Sterndorff E.B."/>
            <person name="Faurdal D."/>
            <person name="Vuksanovic O."/>
            <person name="Mourched A.-S."/>
            <person name="Charusanti P."/>
            <person name="Shaw S."/>
            <person name="Blin K."/>
            <person name="Weber T."/>
        </authorList>
    </citation>
    <scope>NUCLEOTIDE SEQUENCE [LARGE SCALE GENOMIC DNA]</scope>
    <source>
        <strain evidence="4 5">NBC 01774</strain>
    </source>
</reference>
<evidence type="ECO:0000256" key="2">
    <source>
        <dbReference type="PROSITE-ProRule" id="PRU00335"/>
    </source>
</evidence>
<dbReference type="InterPro" id="IPR050109">
    <property type="entry name" value="HTH-type_TetR-like_transc_reg"/>
</dbReference>
<keyword evidence="5" id="KW-1185">Reference proteome</keyword>
<organism evidence="4 5">
    <name type="scientific">Streptomyces decoyicus</name>
    <dbReference type="NCBI Taxonomy" id="249567"/>
    <lineage>
        <taxon>Bacteria</taxon>
        <taxon>Bacillati</taxon>
        <taxon>Actinomycetota</taxon>
        <taxon>Actinomycetes</taxon>
        <taxon>Kitasatosporales</taxon>
        <taxon>Streptomycetaceae</taxon>
        <taxon>Streptomyces</taxon>
    </lineage>
</organism>
<dbReference type="PANTHER" id="PTHR30055:SF239">
    <property type="entry name" value="TRANSCRIPTIONAL REGULATORY PROTEIN"/>
    <property type="match status" value="1"/>
</dbReference>
<evidence type="ECO:0000256" key="1">
    <source>
        <dbReference type="ARBA" id="ARBA00023125"/>
    </source>
</evidence>
<dbReference type="Proteomes" id="UP001344251">
    <property type="component" value="Chromosome"/>
</dbReference>
<sequence length="186" mass="20942">MAHARTPRGRWIEEGLRVLAVGGPEAVRIESLAQSLSVSKGGFYGYFRNRDALLAEMLDTWEREVTEAVIEEVESGGGNARTKLDRLFTLVASLGAEAVTGTAIDLAIRDWARRDEAVARRLQRVDNRRMDYLRSLFGSFCPDKDDVEVRCMITFSVRIGSHFIAADHGGRSRAEVMELTRKWLLR</sequence>
<dbReference type="EMBL" id="CP109106">
    <property type="protein sequence ID" value="WSB73183.1"/>
    <property type="molecule type" value="Genomic_DNA"/>
</dbReference>
<dbReference type="InterPro" id="IPR009057">
    <property type="entry name" value="Homeodomain-like_sf"/>
</dbReference>
<dbReference type="PANTHER" id="PTHR30055">
    <property type="entry name" value="HTH-TYPE TRANSCRIPTIONAL REGULATOR RUTR"/>
    <property type="match status" value="1"/>
</dbReference>
<dbReference type="SUPFAM" id="SSF46689">
    <property type="entry name" value="Homeodomain-like"/>
    <property type="match status" value="1"/>
</dbReference>